<feature type="region of interest" description="Disordered" evidence="1">
    <location>
        <begin position="98"/>
        <end position="137"/>
    </location>
</feature>
<sequence length="152" mass="17479">MRRHELTDREWAPLRPLLEASCKKQGGASAANRLFINAVLWRIRTGVSWRDMPERLGKWNSLARRFARWAEKKVWQRLFMAIQEPDWEWVLVDSTSVKAHPQAAGQKKGRGRRSTRPQQRRADDEGARGGRCVGQSGVCASFGRARSRRQAL</sequence>
<dbReference type="PANTHER" id="PTHR46637:SF1">
    <property type="entry name" value="BLL5188 PROTEIN"/>
    <property type="match status" value="1"/>
</dbReference>
<evidence type="ECO:0000313" key="3">
    <source>
        <dbReference type="EMBL" id="GAA4005522.1"/>
    </source>
</evidence>
<evidence type="ECO:0000259" key="2">
    <source>
        <dbReference type="Pfam" id="PF13340"/>
    </source>
</evidence>
<dbReference type="NCBIfam" id="NF033580">
    <property type="entry name" value="transpos_IS5_3"/>
    <property type="match status" value="1"/>
</dbReference>
<proteinExistence type="predicted"/>
<dbReference type="PANTHER" id="PTHR46637">
    <property type="entry name" value="TIS1421-TRANSPOSASE PROTEIN A"/>
    <property type="match status" value="1"/>
</dbReference>
<dbReference type="Proteomes" id="UP001500567">
    <property type="component" value="Unassembled WGS sequence"/>
</dbReference>
<feature type="domain" description="Insertion element IS402-like" evidence="2">
    <location>
        <begin position="6"/>
        <end position="79"/>
    </location>
</feature>
<feature type="compositionally biased region" description="Basic residues" evidence="1">
    <location>
        <begin position="107"/>
        <end position="119"/>
    </location>
</feature>
<evidence type="ECO:0000256" key="1">
    <source>
        <dbReference type="SAM" id="MobiDB-lite"/>
    </source>
</evidence>
<reference evidence="4" key="1">
    <citation type="journal article" date="2019" name="Int. J. Syst. Evol. Microbiol.">
        <title>The Global Catalogue of Microorganisms (GCM) 10K type strain sequencing project: providing services to taxonomists for standard genome sequencing and annotation.</title>
        <authorList>
            <consortium name="The Broad Institute Genomics Platform"/>
            <consortium name="The Broad Institute Genome Sequencing Center for Infectious Disease"/>
            <person name="Wu L."/>
            <person name="Ma J."/>
        </authorList>
    </citation>
    <scope>NUCLEOTIDE SEQUENCE [LARGE SCALE GENOMIC DNA]</scope>
    <source>
        <strain evidence="4">JCM 17224</strain>
    </source>
</reference>
<keyword evidence="4" id="KW-1185">Reference proteome</keyword>
<dbReference type="Pfam" id="PF13340">
    <property type="entry name" value="DUF4096"/>
    <property type="match status" value="1"/>
</dbReference>
<accession>A0ABP7S2C0</accession>
<dbReference type="InterPro" id="IPR025161">
    <property type="entry name" value="IS402-like_dom"/>
</dbReference>
<dbReference type="EMBL" id="BAABDJ010000013">
    <property type="protein sequence ID" value="GAA4005522.1"/>
    <property type="molecule type" value="Genomic_DNA"/>
</dbReference>
<name>A0ABP7S2C0_9BACT</name>
<comment type="caution">
    <text evidence="3">The sequence shown here is derived from an EMBL/GenBank/DDBJ whole genome shotgun (WGS) entry which is preliminary data.</text>
</comment>
<protein>
    <recommendedName>
        <fullName evidence="2">Insertion element IS402-like domain-containing protein</fullName>
    </recommendedName>
</protein>
<gene>
    <name evidence="3" type="ORF">GCM10022408_16620</name>
</gene>
<dbReference type="InterPro" id="IPR052909">
    <property type="entry name" value="Transposase_6_like"/>
</dbReference>
<evidence type="ECO:0000313" key="4">
    <source>
        <dbReference type="Proteomes" id="UP001500567"/>
    </source>
</evidence>
<organism evidence="3 4">
    <name type="scientific">Hymenobacter fastidiosus</name>
    <dbReference type="NCBI Taxonomy" id="486264"/>
    <lineage>
        <taxon>Bacteria</taxon>
        <taxon>Pseudomonadati</taxon>
        <taxon>Bacteroidota</taxon>
        <taxon>Cytophagia</taxon>
        <taxon>Cytophagales</taxon>
        <taxon>Hymenobacteraceae</taxon>
        <taxon>Hymenobacter</taxon>
    </lineage>
</organism>